<sequence length="102" mass="10870">MVFAGTVVSGERRTLVQSCSETNVAGLVSQCQKYVSKSGPKLKPSKECCAVVNAVNVPCACKLISKEIEGLINMEKVVFVARSCGKEIARGTKCGSFTVRKP</sequence>
<reference evidence="2 3" key="1">
    <citation type="journal article" date="2019" name="Plant Biotechnol. J.">
        <title>The red bayberry genome and genetic basis of sex determination.</title>
        <authorList>
            <person name="Jia H.M."/>
            <person name="Jia H.J."/>
            <person name="Cai Q.L."/>
            <person name="Wang Y."/>
            <person name="Zhao H.B."/>
            <person name="Yang W.F."/>
            <person name="Wang G.Y."/>
            <person name="Li Y.H."/>
            <person name="Zhan D.L."/>
            <person name="Shen Y.T."/>
            <person name="Niu Q.F."/>
            <person name="Chang L."/>
            <person name="Qiu J."/>
            <person name="Zhao L."/>
            <person name="Xie H.B."/>
            <person name="Fu W.Y."/>
            <person name="Jin J."/>
            <person name="Li X.W."/>
            <person name="Jiao Y."/>
            <person name="Zhou C.C."/>
            <person name="Tu T."/>
            <person name="Chai C.Y."/>
            <person name="Gao J.L."/>
            <person name="Fan L.J."/>
            <person name="van de Weg E."/>
            <person name="Wang J.Y."/>
            <person name="Gao Z.S."/>
        </authorList>
    </citation>
    <scope>NUCLEOTIDE SEQUENCE [LARGE SCALE GENOMIC DNA]</scope>
    <source>
        <tissue evidence="2">Leaves</tissue>
    </source>
</reference>
<comment type="caution">
    <text evidence="2">The sequence shown here is derived from an EMBL/GenBank/DDBJ whole genome shotgun (WGS) entry which is preliminary data.</text>
</comment>
<feature type="domain" description="Bifunctional inhibitor/plant lipid transfer protein/seed storage helical" evidence="1">
    <location>
        <begin position="12"/>
        <end position="94"/>
    </location>
</feature>
<dbReference type="InterPro" id="IPR036312">
    <property type="entry name" value="Bifun_inhib/LTP/seed_sf"/>
</dbReference>
<keyword evidence="3" id="KW-1185">Reference proteome</keyword>
<protein>
    <recommendedName>
        <fullName evidence="1">Bifunctional inhibitor/plant lipid transfer protein/seed storage helical domain-containing protein</fullName>
    </recommendedName>
</protein>
<dbReference type="PANTHER" id="PTHR33286">
    <property type="entry name" value="BIFUNCTIONAL INHIBITOR/LIPID-TRANSFER PROTEIN/SEED STORAGE 2S ALBUMIN SUPERFAMILY PROTEIN"/>
    <property type="match status" value="1"/>
</dbReference>
<dbReference type="SUPFAM" id="SSF47699">
    <property type="entry name" value="Bifunctional inhibitor/lipid-transfer protein/seed storage 2S albumin"/>
    <property type="match status" value="1"/>
</dbReference>
<name>A0A6A1WP88_9ROSI</name>
<dbReference type="EMBL" id="RXIC02000019">
    <property type="protein sequence ID" value="KAB1225568.1"/>
    <property type="molecule type" value="Genomic_DNA"/>
</dbReference>
<dbReference type="OrthoDB" id="653734at2759"/>
<gene>
    <name evidence="2" type="ORF">CJ030_MR1G002477</name>
</gene>
<evidence type="ECO:0000313" key="2">
    <source>
        <dbReference type="EMBL" id="KAB1225568.1"/>
    </source>
</evidence>
<dbReference type="Proteomes" id="UP000516437">
    <property type="component" value="Chromosome 1"/>
</dbReference>
<evidence type="ECO:0000313" key="3">
    <source>
        <dbReference type="Proteomes" id="UP000516437"/>
    </source>
</evidence>
<dbReference type="InterPro" id="IPR016140">
    <property type="entry name" value="Bifunc_inhib/LTP/seed_store"/>
</dbReference>
<dbReference type="AlphaFoldDB" id="A0A6A1WP88"/>
<dbReference type="InterPro" id="IPR044741">
    <property type="entry name" value="NsLTP-like"/>
</dbReference>
<dbReference type="Gene3D" id="1.10.110.10">
    <property type="entry name" value="Plant lipid-transfer and hydrophobic proteins"/>
    <property type="match status" value="1"/>
</dbReference>
<organism evidence="2 3">
    <name type="scientific">Morella rubra</name>
    <name type="common">Chinese bayberry</name>
    <dbReference type="NCBI Taxonomy" id="262757"/>
    <lineage>
        <taxon>Eukaryota</taxon>
        <taxon>Viridiplantae</taxon>
        <taxon>Streptophyta</taxon>
        <taxon>Embryophyta</taxon>
        <taxon>Tracheophyta</taxon>
        <taxon>Spermatophyta</taxon>
        <taxon>Magnoliopsida</taxon>
        <taxon>eudicotyledons</taxon>
        <taxon>Gunneridae</taxon>
        <taxon>Pentapetalae</taxon>
        <taxon>rosids</taxon>
        <taxon>fabids</taxon>
        <taxon>Fagales</taxon>
        <taxon>Myricaceae</taxon>
        <taxon>Morella</taxon>
    </lineage>
</organism>
<dbReference type="PANTHER" id="PTHR33286:SF1">
    <property type="entry name" value="OS01G0800600 PROTEIN"/>
    <property type="match status" value="1"/>
</dbReference>
<proteinExistence type="predicted"/>
<accession>A0A6A1WP88</accession>
<dbReference type="CDD" id="cd04660">
    <property type="entry name" value="nsLTP_like"/>
    <property type="match status" value="1"/>
</dbReference>
<dbReference type="Pfam" id="PF14368">
    <property type="entry name" value="LTP_2"/>
    <property type="match status" value="1"/>
</dbReference>
<evidence type="ECO:0000259" key="1">
    <source>
        <dbReference type="Pfam" id="PF14368"/>
    </source>
</evidence>